<evidence type="ECO:0000259" key="1">
    <source>
        <dbReference type="Pfam" id="PF11716"/>
    </source>
</evidence>
<proteinExistence type="predicted"/>
<dbReference type="NCBIfam" id="TIGR03083">
    <property type="entry name" value="maleylpyruvate isomerase family mycothiol-dependent enzyme"/>
    <property type="match status" value="1"/>
</dbReference>
<sequence length="186" mass="20123">MAELTVTPADRYRALAQTFTQKVAAVPASRWDAESPCEGWTAREVVRHVIDSQRDIVRVVGLELPPGPSVDDDPAAAWAATRTAVQDILDDPARATLEYDGHFGRTDLAATIERFYCFDLVVHGWDIAQATGIDTTIPAADLAWVDQVAHSLGDSLRMPGVCGPVIDVPADADEQTRVLAFLGRAN</sequence>
<dbReference type="InterPro" id="IPR034660">
    <property type="entry name" value="DinB/YfiT-like"/>
</dbReference>
<dbReference type="Gene3D" id="1.20.120.450">
    <property type="entry name" value="dinb family like domain"/>
    <property type="match status" value="1"/>
</dbReference>
<accession>A0A6G9XSN0</accession>
<organism evidence="2 3">
    <name type="scientific">Nocardia brasiliensis</name>
    <dbReference type="NCBI Taxonomy" id="37326"/>
    <lineage>
        <taxon>Bacteria</taxon>
        <taxon>Bacillati</taxon>
        <taxon>Actinomycetota</taxon>
        <taxon>Actinomycetes</taxon>
        <taxon>Mycobacteriales</taxon>
        <taxon>Nocardiaceae</taxon>
        <taxon>Nocardia</taxon>
    </lineage>
</organism>
<dbReference type="AlphaFoldDB" id="A0A6G9XSN0"/>
<dbReference type="NCBIfam" id="TIGR03086">
    <property type="entry name" value="TIGR03086 family metal-binding protein"/>
    <property type="match status" value="1"/>
</dbReference>
<dbReference type="Pfam" id="PF11716">
    <property type="entry name" value="MDMPI_N"/>
    <property type="match status" value="1"/>
</dbReference>
<feature type="domain" description="Mycothiol-dependent maleylpyruvate isomerase metal-binding" evidence="1">
    <location>
        <begin position="13"/>
        <end position="84"/>
    </location>
</feature>
<dbReference type="InterPro" id="IPR017517">
    <property type="entry name" value="Maleyloyr_isom"/>
</dbReference>
<evidence type="ECO:0000313" key="2">
    <source>
        <dbReference type="EMBL" id="QIS03833.1"/>
    </source>
</evidence>
<dbReference type="InterPro" id="IPR017520">
    <property type="entry name" value="CHP03086"/>
</dbReference>
<dbReference type="Proteomes" id="UP000501705">
    <property type="component" value="Chromosome"/>
</dbReference>
<gene>
    <name evidence="2" type="ORF">F5X71_17220</name>
</gene>
<dbReference type="GO" id="GO:0046872">
    <property type="term" value="F:metal ion binding"/>
    <property type="evidence" value="ECO:0007669"/>
    <property type="project" value="InterPro"/>
</dbReference>
<evidence type="ECO:0000313" key="3">
    <source>
        <dbReference type="Proteomes" id="UP000501705"/>
    </source>
</evidence>
<name>A0A6G9XSN0_NOCBR</name>
<reference evidence="2 3" key="1">
    <citation type="journal article" date="2019" name="ACS Chem. Biol.">
        <title>Identification and Mobilization of a Cryptic Antibiotic Biosynthesis Gene Locus from a Human-Pathogenic Nocardia Isolate.</title>
        <authorList>
            <person name="Herisse M."/>
            <person name="Ishida K."/>
            <person name="Porter J.L."/>
            <person name="Howden B."/>
            <person name="Hertweck C."/>
            <person name="Stinear T.P."/>
            <person name="Pidot S.J."/>
        </authorList>
    </citation>
    <scope>NUCLEOTIDE SEQUENCE [LARGE SCALE GENOMIC DNA]</scope>
    <source>
        <strain evidence="2 3">AUSMDU00024985</strain>
    </source>
</reference>
<dbReference type="EMBL" id="CP046171">
    <property type="protein sequence ID" value="QIS03833.1"/>
    <property type="molecule type" value="Genomic_DNA"/>
</dbReference>
<dbReference type="SUPFAM" id="SSF109854">
    <property type="entry name" value="DinB/YfiT-like putative metalloenzymes"/>
    <property type="match status" value="1"/>
</dbReference>
<protein>
    <submittedName>
        <fullName evidence="2">TIGR03086 family protein</fullName>
    </submittedName>
</protein>
<dbReference type="InterPro" id="IPR024344">
    <property type="entry name" value="MDMPI_metal-binding"/>
</dbReference>
<dbReference type="RefSeq" id="WP_167462927.1">
    <property type="nucleotide sequence ID" value="NZ_CP046171.1"/>
</dbReference>